<feature type="signal peptide" evidence="1">
    <location>
        <begin position="1"/>
        <end position="24"/>
    </location>
</feature>
<dbReference type="Proteomes" id="UP000198816">
    <property type="component" value="Unassembled WGS sequence"/>
</dbReference>
<evidence type="ECO:0000256" key="1">
    <source>
        <dbReference type="SAM" id="SignalP"/>
    </source>
</evidence>
<keyword evidence="4" id="KW-1185">Reference proteome</keyword>
<protein>
    <submittedName>
        <fullName evidence="3">Peptidase propeptide and YPEB domain-containing protein</fullName>
    </submittedName>
</protein>
<feature type="chain" id="PRO_5011793718" evidence="1">
    <location>
        <begin position="25"/>
        <end position="103"/>
    </location>
</feature>
<evidence type="ECO:0000313" key="4">
    <source>
        <dbReference type="Proteomes" id="UP000198816"/>
    </source>
</evidence>
<evidence type="ECO:0000313" key="3">
    <source>
        <dbReference type="EMBL" id="SDX14245.1"/>
    </source>
</evidence>
<gene>
    <name evidence="3" type="ORF">SAMN05421783_11521</name>
</gene>
<evidence type="ECO:0000259" key="2">
    <source>
        <dbReference type="Pfam" id="PF03413"/>
    </source>
</evidence>
<keyword evidence="1" id="KW-0732">Signal</keyword>
<sequence>MQRPRLTAIAVSVGLLSVTGGAIAGDRLDHDEIKQLRETGQILPMGEVMASAQTVQPGQLVEAELEREDGAYLYEIKILAADGTVHKLELDAATGEVIKRKEK</sequence>
<organism evidence="3 4">
    <name type="scientific">Thiocapsa roseopersicina</name>
    <dbReference type="NCBI Taxonomy" id="1058"/>
    <lineage>
        <taxon>Bacteria</taxon>
        <taxon>Pseudomonadati</taxon>
        <taxon>Pseudomonadota</taxon>
        <taxon>Gammaproteobacteria</taxon>
        <taxon>Chromatiales</taxon>
        <taxon>Chromatiaceae</taxon>
        <taxon>Thiocapsa</taxon>
    </lineage>
</organism>
<dbReference type="EMBL" id="FNNZ01000015">
    <property type="protein sequence ID" value="SDX14245.1"/>
    <property type="molecule type" value="Genomic_DNA"/>
</dbReference>
<proteinExistence type="predicted"/>
<dbReference type="InterPro" id="IPR025711">
    <property type="entry name" value="PepSY"/>
</dbReference>
<feature type="domain" description="PepSY" evidence="2">
    <location>
        <begin position="44"/>
        <end position="100"/>
    </location>
</feature>
<dbReference type="Gene3D" id="3.10.450.40">
    <property type="match status" value="1"/>
</dbReference>
<dbReference type="STRING" id="1058.SAMN05421783_11521"/>
<dbReference type="RefSeq" id="WP_093034075.1">
    <property type="nucleotide sequence ID" value="NZ_FNNZ01000015.1"/>
</dbReference>
<dbReference type="OrthoDB" id="6975080at2"/>
<name>A0A1H2ZA92_THIRO</name>
<dbReference type="AlphaFoldDB" id="A0A1H2ZA92"/>
<accession>A0A1H2ZA92</accession>
<dbReference type="Pfam" id="PF03413">
    <property type="entry name" value="PepSY"/>
    <property type="match status" value="1"/>
</dbReference>
<reference evidence="4" key="1">
    <citation type="submission" date="2016-10" db="EMBL/GenBank/DDBJ databases">
        <authorList>
            <person name="Varghese N."/>
            <person name="Submissions S."/>
        </authorList>
    </citation>
    <scope>NUCLEOTIDE SEQUENCE [LARGE SCALE GENOMIC DNA]</scope>
    <source>
        <strain evidence="4">DSM 217</strain>
    </source>
</reference>